<dbReference type="GO" id="GO:0005886">
    <property type="term" value="C:plasma membrane"/>
    <property type="evidence" value="ECO:0007669"/>
    <property type="project" value="UniProtKB-SubCell"/>
</dbReference>
<organism evidence="9 10">
    <name type="scientific">Iamia majanohamensis</name>
    <dbReference type="NCBI Taxonomy" id="467976"/>
    <lineage>
        <taxon>Bacteria</taxon>
        <taxon>Bacillati</taxon>
        <taxon>Actinomycetota</taxon>
        <taxon>Acidimicrobiia</taxon>
        <taxon>Acidimicrobiales</taxon>
        <taxon>Iamiaceae</taxon>
        <taxon>Iamia</taxon>
    </lineage>
</organism>
<gene>
    <name evidence="9" type="ORF">PO878_17940</name>
</gene>
<evidence type="ECO:0000256" key="6">
    <source>
        <dbReference type="ARBA" id="ARBA00022989"/>
    </source>
</evidence>
<protein>
    <submittedName>
        <fullName evidence="9">MATE family efflux transporter</fullName>
    </submittedName>
</protein>
<dbReference type="GO" id="GO:0042910">
    <property type="term" value="F:xenobiotic transmembrane transporter activity"/>
    <property type="evidence" value="ECO:0007669"/>
    <property type="project" value="InterPro"/>
</dbReference>
<feature type="transmembrane region" description="Helical" evidence="8">
    <location>
        <begin position="141"/>
        <end position="161"/>
    </location>
</feature>
<evidence type="ECO:0000313" key="10">
    <source>
        <dbReference type="Proteomes" id="UP001216390"/>
    </source>
</evidence>
<feature type="transmembrane region" description="Helical" evidence="8">
    <location>
        <begin position="196"/>
        <end position="218"/>
    </location>
</feature>
<evidence type="ECO:0000256" key="1">
    <source>
        <dbReference type="ARBA" id="ARBA00004651"/>
    </source>
</evidence>
<keyword evidence="3" id="KW-0813">Transport</keyword>
<dbReference type="InterPro" id="IPR044644">
    <property type="entry name" value="DinF-like"/>
</dbReference>
<evidence type="ECO:0000256" key="8">
    <source>
        <dbReference type="SAM" id="Phobius"/>
    </source>
</evidence>
<reference evidence="9" key="1">
    <citation type="submission" date="2023-01" db="EMBL/GenBank/DDBJ databases">
        <title>The diversity of Class Acidimicrobiia in South China Sea sediment environments and the proposal of Iamia marina sp. nov., a novel species of the genus Iamia.</title>
        <authorList>
            <person name="He Y."/>
            <person name="Tian X."/>
        </authorList>
    </citation>
    <scope>NUCLEOTIDE SEQUENCE</scope>
    <source>
        <strain evidence="9">DSM 19957</strain>
    </source>
</reference>
<dbReference type="GO" id="GO:0015297">
    <property type="term" value="F:antiporter activity"/>
    <property type="evidence" value="ECO:0007669"/>
    <property type="project" value="InterPro"/>
</dbReference>
<dbReference type="PANTHER" id="PTHR42893">
    <property type="entry name" value="PROTEIN DETOXIFICATION 44, CHLOROPLASTIC-RELATED"/>
    <property type="match status" value="1"/>
</dbReference>
<feature type="transmembrane region" description="Helical" evidence="8">
    <location>
        <begin position="99"/>
        <end position="121"/>
    </location>
</feature>
<evidence type="ECO:0000256" key="5">
    <source>
        <dbReference type="ARBA" id="ARBA00022692"/>
    </source>
</evidence>
<dbReference type="NCBIfam" id="TIGR00797">
    <property type="entry name" value="matE"/>
    <property type="match status" value="1"/>
</dbReference>
<dbReference type="KEGG" id="ima:PO878_17940"/>
<dbReference type="Proteomes" id="UP001216390">
    <property type="component" value="Chromosome"/>
</dbReference>
<comment type="similarity">
    <text evidence="2">Belongs to the multi antimicrobial extrusion (MATE) (TC 2.A.66.1) family.</text>
</comment>
<dbReference type="InterPro" id="IPR002528">
    <property type="entry name" value="MATE_fam"/>
</dbReference>
<evidence type="ECO:0000256" key="7">
    <source>
        <dbReference type="ARBA" id="ARBA00023136"/>
    </source>
</evidence>
<feature type="transmembrane region" description="Helical" evidence="8">
    <location>
        <begin position="321"/>
        <end position="340"/>
    </location>
</feature>
<keyword evidence="5 8" id="KW-0812">Transmembrane</keyword>
<comment type="subcellular location">
    <subcellularLocation>
        <location evidence="1">Cell membrane</location>
        <topology evidence="1">Multi-pass membrane protein</topology>
    </subcellularLocation>
</comment>
<feature type="transmembrane region" description="Helical" evidence="8">
    <location>
        <begin position="173"/>
        <end position="190"/>
    </location>
</feature>
<feature type="transmembrane region" description="Helical" evidence="8">
    <location>
        <begin position="55"/>
        <end position="78"/>
    </location>
</feature>
<sequence length="450" mass="44751">MAADPGHGRLIPPPGEPASRRAVLALAVPSLGALAAEPLYVLADTAIVGHLGTPQLGGLGVASTVLLTAATIFIFLAYGTTGAVGRRTGAGDPRGAAHVAVQGLWLALGLGVAAAAVLAVSGPALIRLLGGEGEVAANAEVYLRISLLGLPALLVTMAGTGYLRGIQDARTPLVVAGATAVGNLVLQVALIEGLGYGIGASALSTVVAQVAGAAVYLVKVGGAARRLGASLAPDREVLVRLARIGRDLLVRTATLRLAFGAATAVAARLGEVPLAAHQVAFEIMTSLSLVLDALAIAGQSLVSTALGAGDGGSARATGARILGWGVLAGVVAGAGLLALRVPLAGVFSDDPAVEALTAELLLWVAVLQPVAGAVFALDGILIGAGDLRYLARAMAGAAALFVVLALGVLGADLGVAWLWAALGVMLLARLLPLLVRFRRGRWAVAGAEHP</sequence>
<dbReference type="AlphaFoldDB" id="A0AAF0BT61"/>
<name>A0AAF0BT61_9ACTN</name>
<evidence type="ECO:0000256" key="3">
    <source>
        <dbReference type="ARBA" id="ARBA00022448"/>
    </source>
</evidence>
<dbReference type="EMBL" id="CP116942">
    <property type="protein sequence ID" value="WCO66382.1"/>
    <property type="molecule type" value="Genomic_DNA"/>
</dbReference>
<dbReference type="PANTHER" id="PTHR42893:SF46">
    <property type="entry name" value="PROTEIN DETOXIFICATION 44, CHLOROPLASTIC"/>
    <property type="match status" value="1"/>
</dbReference>
<keyword evidence="10" id="KW-1185">Reference proteome</keyword>
<keyword evidence="6 8" id="KW-1133">Transmembrane helix</keyword>
<keyword evidence="7 8" id="KW-0472">Membrane</keyword>
<dbReference type="CDD" id="cd13136">
    <property type="entry name" value="MATE_DinF_like"/>
    <property type="match status" value="1"/>
</dbReference>
<feature type="transmembrane region" description="Helical" evidence="8">
    <location>
        <begin position="360"/>
        <end position="382"/>
    </location>
</feature>
<dbReference type="Pfam" id="PF01554">
    <property type="entry name" value="MatE"/>
    <property type="match status" value="2"/>
</dbReference>
<feature type="transmembrane region" description="Helical" evidence="8">
    <location>
        <begin position="416"/>
        <end position="435"/>
    </location>
</feature>
<proteinExistence type="inferred from homology"/>
<feature type="transmembrane region" description="Helical" evidence="8">
    <location>
        <begin position="21"/>
        <end position="43"/>
    </location>
</feature>
<feature type="transmembrane region" description="Helical" evidence="8">
    <location>
        <begin position="389"/>
        <end position="410"/>
    </location>
</feature>
<accession>A0AAF0BT61</accession>
<dbReference type="InterPro" id="IPR048279">
    <property type="entry name" value="MdtK-like"/>
</dbReference>
<keyword evidence="4" id="KW-1003">Cell membrane</keyword>
<evidence type="ECO:0000256" key="2">
    <source>
        <dbReference type="ARBA" id="ARBA00010199"/>
    </source>
</evidence>
<evidence type="ECO:0000256" key="4">
    <source>
        <dbReference type="ARBA" id="ARBA00022475"/>
    </source>
</evidence>
<dbReference type="PIRSF" id="PIRSF006603">
    <property type="entry name" value="DinF"/>
    <property type="match status" value="1"/>
</dbReference>
<evidence type="ECO:0000313" key="9">
    <source>
        <dbReference type="EMBL" id="WCO66382.1"/>
    </source>
</evidence>